<dbReference type="InterPro" id="IPR008271">
    <property type="entry name" value="Ser/Thr_kinase_AS"/>
</dbReference>
<gene>
    <name evidence="15" type="ORF">HUJ06_000693</name>
</gene>
<reference evidence="15 16" key="1">
    <citation type="journal article" date="2020" name="Mol. Biol. Evol.">
        <title>Distinct Expression and Methylation Patterns for Genes with Different Fates following a Single Whole-Genome Duplication in Flowering Plants.</title>
        <authorList>
            <person name="Shi T."/>
            <person name="Rahmani R.S."/>
            <person name="Gugger P.F."/>
            <person name="Wang M."/>
            <person name="Li H."/>
            <person name="Zhang Y."/>
            <person name="Li Z."/>
            <person name="Wang Q."/>
            <person name="Van de Peer Y."/>
            <person name="Marchal K."/>
            <person name="Chen J."/>
        </authorList>
    </citation>
    <scope>NUCLEOTIDE SEQUENCE [LARGE SCALE GENOMIC DNA]</scope>
    <source>
        <tissue evidence="15">Leaf</tissue>
    </source>
</reference>
<keyword evidence="16" id="KW-1185">Reference proteome</keyword>
<keyword evidence="7" id="KW-0418">Kinase</keyword>
<dbReference type="Pfam" id="PF00069">
    <property type="entry name" value="Pkinase"/>
    <property type="match status" value="1"/>
</dbReference>
<dbReference type="SMART" id="SM00220">
    <property type="entry name" value="S_TKc"/>
    <property type="match status" value="1"/>
</dbReference>
<keyword evidence="9 13" id="KW-1133">Transmembrane helix</keyword>
<dbReference type="EMBL" id="DUZY01000006">
    <property type="protein sequence ID" value="DAD42463.1"/>
    <property type="molecule type" value="Genomic_DNA"/>
</dbReference>
<dbReference type="FunFam" id="3.30.200.20:FF:000043">
    <property type="entry name" value="Wall-associated receptor kinase 2"/>
    <property type="match status" value="1"/>
</dbReference>
<dbReference type="InterPro" id="IPR017441">
    <property type="entry name" value="Protein_kinase_ATP_BS"/>
</dbReference>
<evidence type="ECO:0000256" key="2">
    <source>
        <dbReference type="ARBA" id="ARBA00022527"/>
    </source>
</evidence>
<evidence type="ECO:0000256" key="11">
    <source>
        <dbReference type="PROSITE-ProRule" id="PRU10141"/>
    </source>
</evidence>
<evidence type="ECO:0000256" key="12">
    <source>
        <dbReference type="RuleBase" id="RU000304"/>
    </source>
</evidence>
<feature type="transmembrane region" description="Helical" evidence="13">
    <location>
        <begin position="12"/>
        <end position="34"/>
    </location>
</feature>
<keyword evidence="10 13" id="KW-0472">Membrane</keyword>
<evidence type="ECO:0000259" key="14">
    <source>
        <dbReference type="PROSITE" id="PS50011"/>
    </source>
</evidence>
<dbReference type="PROSITE" id="PS00107">
    <property type="entry name" value="PROTEIN_KINASE_ATP"/>
    <property type="match status" value="1"/>
</dbReference>
<keyword evidence="3" id="KW-0808">Transferase</keyword>
<proteinExistence type="inferred from homology"/>
<dbReference type="SUPFAM" id="SSF56112">
    <property type="entry name" value="Protein kinase-like (PK-like)"/>
    <property type="match status" value="1"/>
</dbReference>
<evidence type="ECO:0000256" key="1">
    <source>
        <dbReference type="ARBA" id="ARBA00004479"/>
    </source>
</evidence>
<dbReference type="Proteomes" id="UP000607653">
    <property type="component" value="Unassembled WGS sequence"/>
</dbReference>
<organism evidence="15 16">
    <name type="scientific">Nelumbo nucifera</name>
    <name type="common">Sacred lotus</name>
    <dbReference type="NCBI Taxonomy" id="4432"/>
    <lineage>
        <taxon>Eukaryota</taxon>
        <taxon>Viridiplantae</taxon>
        <taxon>Streptophyta</taxon>
        <taxon>Embryophyta</taxon>
        <taxon>Tracheophyta</taxon>
        <taxon>Spermatophyta</taxon>
        <taxon>Magnoliopsida</taxon>
        <taxon>Proteales</taxon>
        <taxon>Nelumbonaceae</taxon>
        <taxon>Nelumbo</taxon>
    </lineage>
</organism>
<protein>
    <recommendedName>
        <fullName evidence="14">Protein kinase domain-containing protein</fullName>
    </recommendedName>
</protein>
<evidence type="ECO:0000256" key="10">
    <source>
        <dbReference type="ARBA" id="ARBA00023136"/>
    </source>
</evidence>
<dbReference type="PROSITE" id="PS00108">
    <property type="entry name" value="PROTEIN_KINASE_ST"/>
    <property type="match status" value="1"/>
</dbReference>
<feature type="domain" description="Protein kinase" evidence="14">
    <location>
        <begin position="84"/>
        <end position="365"/>
    </location>
</feature>
<sequence length="413" mass="47064">MFNVLVINEIYLAVIGISSGIIFLIGGFWLHWGFHKRRLYKLKEKFFQQNGGLLLKQHLSSRNGPTEVIKIFTVDELRKATDNYNVDRILGQGGNGTVYKGILPDDREVAVKKSKIIDQSQVEQFINEMVILSQINHRNVVKLLGCCLETEVPLLVYEFISNGTLFHHIHNEGHKFTLSWEDRSRIAAEIASALAYLHSTASPPIIHRDVKSVNVLLDNNYTTKVSDFGASKLIPSDQTQITTLVQGTLGYLDPEYFHTNQLSEKSDVYSFGVVLAELLTGRQALSFDRPEEERNLARHFVSLVKENNIHKILEEQVMHESSEDQLQEVTELAKRCLNVNQEERPTMKEVEIELERFRRVVLPMIEHDSQEAECLLGEPSDLHHSNVIYDSSMNDHLAVSLDSALEMIAQNRC</sequence>
<dbReference type="GO" id="GO:0016020">
    <property type="term" value="C:membrane"/>
    <property type="evidence" value="ECO:0007669"/>
    <property type="project" value="UniProtKB-SubCell"/>
</dbReference>
<evidence type="ECO:0000256" key="6">
    <source>
        <dbReference type="ARBA" id="ARBA00022741"/>
    </source>
</evidence>
<dbReference type="InterPro" id="IPR000719">
    <property type="entry name" value="Prot_kinase_dom"/>
</dbReference>
<name>A0A822ZD29_NELNU</name>
<keyword evidence="8 11" id="KW-0067">ATP-binding</keyword>
<dbReference type="FunFam" id="1.10.510.10:FF:000084">
    <property type="entry name" value="Wall-associated receptor kinase 2"/>
    <property type="match status" value="1"/>
</dbReference>
<evidence type="ECO:0000256" key="5">
    <source>
        <dbReference type="ARBA" id="ARBA00022729"/>
    </source>
</evidence>
<evidence type="ECO:0000256" key="3">
    <source>
        <dbReference type="ARBA" id="ARBA00022679"/>
    </source>
</evidence>
<evidence type="ECO:0000313" key="16">
    <source>
        <dbReference type="Proteomes" id="UP000607653"/>
    </source>
</evidence>
<dbReference type="InterPro" id="IPR045274">
    <property type="entry name" value="WAK-like"/>
</dbReference>
<keyword evidence="6 11" id="KW-0547">Nucleotide-binding</keyword>
<keyword evidence="5" id="KW-0732">Signal</keyword>
<comment type="similarity">
    <text evidence="12">Belongs to the protein kinase superfamily.</text>
</comment>
<dbReference type="GO" id="GO:0007166">
    <property type="term" value="P:cell surface receptor signaling pathway"/>
    <property type="evidence" value="ECO:0007669"/>
    <property type="project" value="InterPro"/>
</dbReference>
<dbReference type="AlphaFoldDB" id="A0A822ZD29"/>
<dbReference type="Gene3D" id="1.10.510.10">
    <property type="entry name" value="Transferase(Phosphotransferase) domain 1"/>
    <property type="match status" value="1"/>
</dbReference>
<comment type="subcellular location">
    <subcellularLocation>
        <location evidence="1">Membrane</location>
        <topology evidence="1">Single-pass type I membrane protein</topology>
    </subcellularLocation>
</comment>
<dbReference type="PANTHER" id="PTHR27005">
    <property type="entry name" value="WALL-ASSOCIATED RECEPTOR KINASE-LIKE 21"/>
    <property type="match status" value="1"/>
</dbReference>
<evidence type="ECO:0000313" key="15">
    <source>
        <dbReference type="EMBL" id="DAD42463.1"/>
    </source>
</evidence>
<dbReference type="PROSITE" id="PS50011">
    <property type="entry name" value="PROTEIN_KINASE_DOM"/>
    <property type="match status" value="1"/>
</dbReference>
<evidence type="ECO:0000256" key="9">
    <source>
        <dbReference type="ARBA" id="ARBA00022989"/>
    </source>
</evidence>
<comment type="caution">
    <text evidence="15">The sequence shown here is derived from an EMBL/GenBank/DDBJ whole genome shotgun (WGS) entry which is preliminary data.</text>
</comment>
<accession>A0A822ZD29</accession>
<evidence type="ECO:0000256" key="13">
    <source>
        <dbReference type="SAM" id="Phobius"/>
    </source>
</evidence>
<dbReference type="Gene3D" id="3.30.200.20">
    <property type="entry name" value="Phosphorylase Kinase, domain 1"/>
    <property type="match status" value="1"/>
</dbReference>
<dbReference type="PANTHER" id="PTHR27005:SF283">
    <property type="entry name" value="OS02G0633066 PROTEIN"/>
    <property type="match status" value="1"/>
</dbReference>
<feature type="binding site" evidence="11">
    <location>
        <position position="113"/>
    </location>
    <ligand>
        <name>ATP</name>
        <dbReference type="ChEBI" id="CHEBI:30616"/>
    </ligand>
</feature>
<evidence type="ECO:0000256" key="4">
    <source>
        <dbReference type="ARBA" id="ARBA00022692"/>
    </source>
</evidence>
<keyword evidence="4 13" id="KW-0812">Transmembrane</keyword>
<dbReference type="CDD" id="cd14066">
    <property type="entry name" value="STKc_IRAK"/>
    <property type="match status" value="1"/>
</dbReference>
<dbReference type="InterPro" id="IPR011009">
    <property type="entry name" value="Kinase-like_dom_sf"/>
</dbReference>
<dbReference type="GO" id="GO:0004674">
    <property type="term" value="F:protein serine/threonine kinase activity"/>
    <property type="evidence" value="ECO:0007669"/>
    <property type="project" value="UniProtKB-KW"/>
</dbReference>
<dbReference type="GO" id="GO:0005524">
    <property type="term" value="F:ATP binding"/>
    <property type="evidence" value="ECO:0007669"/>
    <property type="project" value="UniProtKB-UniRule"/>
</dbReference>
<evidence type="ECO:0000256" key="7">
    <source>
        <dbReference type="ARBA" id="ARBA00022777"/>
    </source>
</evidence>
<evidence type="ECO:0000256" key="8">
    <source>
        <dbReference type="ARBA" id="ARBA00022840"/>
    </source>
</evidence>
<keyword evidence="2 12" id="KW-0723">Serine/threonine-protein kinase</keyword>